<dbReference type="EMBL" id="HBIZ01042609">
    <property type="protein sequence ID" value="CAE0774604.1"/>
    <property type="molecule type" value="Transcribed_RNA"/>
</dbReference>
<sequence length="351" mass="38754">MPPAILGTPAAGSTIAPREAVVLVSDKQSECHLHRISALAQSSGDRDVLLFFNGSWTYPRPLPSSVQLIQQLTPRPELASFGDNRNFLSKPSFLEWLATQGTYTRVWHLEDDALFTAPWHELFDSHASSSADLLGYLQDVTKGDMRGYKQSCRLNSPASGGMTRCYAGGAREPCANCWTSWPVLRISKKLAQAVYQSLLSGSTGHHEAICGPVCVRRLWCSREKFNESLLKTYFLGGEIGFKRASNASNRMTLHGINRYLEWLYPRRAAIYHPAKCEAGAELGKQQLAAIRWRPDTPCPPALRYVKTERHVGAAAAAAANKELFASRAAHAARRAPGRVHAAGAADQRRRR</sequence>
<reference evidence="1" key="1">
    <citation type="submission" date="2021-01" db="EMBL/GenBank/DDBJ databases">
        <authorList>
            <person name="Corre E."/>
            <person name="Pelletier E."/>
            <person name="Niang G."/>
            <person name="Scheremetjew M."/>
            <person name="Finn R."/>
            <person name="Kale V."/>
            <person name="Holt S."/>
            <person name="Cochrane G."/>
            <person name="Meng A."/>
            <person name="Brown T."/>
            <person name="Cohen L."/>
        </authorList>
    </citation>
    <scope>NUCLEOTIDE SEQUENCE</scope>
    <source>
        <strain evidence="1">CCMP645</strain>
    </source>
</reference>
<evidence type="ECO:0008006" key="2">
    <source>
        <dbReference type="Google" id="ProtNLM"/>
    </source>
</evidence>
<organism evidence="1">
    <name type="scientific">Chrysotila carterae</name>
    <name type="common">Marine alga</name>
    <name type="synonym">Syracosphaera carterae</name>
    <dbReference type="NCBI Taxonomy" id="13221"/>
    <lineage>
        <taxon>Eukaryota</taxon>
        <taxon>Haptista</taxon>
        <taxon>Haptophyta</taxon>
        <taxon>Prymnesiophyceae</taxon>
        <taxon>Isochrysidales</taxon>
        <taxon>Isochrysidaceae</taxon>
        <taxon>Chrysotila</taxon>
    </lineage>
</organism>
<proteinExistence type="predicted"/>
<accession>A0A7S4BS09</accession>
<gene>
    <name evidence="1" type="ORF">PCAR00345_LOCUS27238</name>
</gene>
<protein>
    <recommendedName>
        <fullName evidence="2">Nucleotide-diphospho-sugar transferase domain-containing protein</fullName>
    </recommendedName>
</protein>
<evidence type="ECO:0000313" key="1">
    <source>
        <dbReference type="EMBL" id="CAE0774604.1"/>
    </source>
</evidence>
<name>A0A7S4BS09_CHRCT</name>
<dbReference type="AlphaFoldDB" id="A0A7S4BS09"/>